<dbReference type="CDD" id="cd00609">
    <property type="entry name" value="AAT_like"/>
    <property type="match status" value="1"/>
</dbReference>
<comment type="similarity">
    <text evidence="1">Belongs to the class-II pyridoxal-phosphate-dependent aminotransferase family. Histidinol-phosphate aminotransferase subfamily.</text>
</comment>
<evidence type="ECO:0000313" key="6">
    <source>
        <dbReference type="EMBL" id="CUO65117.1"/>
    </source>
</evidence>
<evidence type="ECO:0000256" key="3">
    <source>
        <dbReference type="ARBA" id="ARBA00022679"/>
    </source>
</evidence>
<evidence type="ECO:0000256" key="2">
    <source>
        <dbReference type="ARBA" id="ARBA00022576"/>
    </source>
</evidence>
<dbReference type="InterPro" id="IPR004839">
    <property type="entry name" value="Aminotransferase_I/II_large"/>
</dbReference>
<keyword evidence="2 6" id="KW-0032">Aminotransferase</keyword>
<gene>
    <name evidence="6" type="primary">hisC_1</name>
    <name evidence="6" type="ORF">ERS852494_00420</name>
    <name evidence="7" type="ORF">NXW23_04760</name>
</gene>
<dbReference type="AlphaFoldDB" id="A0A174GV59"/>
<keyword evidence="4" id="KW-0663">Pyridoxal phosphate</keyword>
<keyword evidence="3 6" id="KW-0808">Transferase</keyword>
<evidence type="ECO:0000313" key="7">
    <source>
        <dbReference type="EMBL" id="UVQ97675.1"/>
    </source>
</evidence>
<accession>A0A174GV59</accession>
<dbReference type="GO" id="GO:0004400">
    <property type="term" value="F:histidinol-phosphate transaminase activity"/>
    <property type="evidence" value="ECO:0007669"/>
    <property type="project" value="UniProtKB-EC"/>
</dbReference>
<reference evidence="7" key="2">
    <citation type="submission" date="2022-08" db="EMBL/GenBank/DDBJ databases">
        <title>Genome Sequencing of Bacteroides fragilis Group Isolates with Nanopore Technology.</title>
        <authorList>
            <person name="Tisza M.J."/>
            <person name="Smith D."/>
            <person name="Dekker J.P."/>
        </authorList>
    </citation>
    <scope>NUCLEOTIDE SEQUENCE</scope>
    <source>
        <strain evidence="7">BFG-474</strain>
    </source>
</reference>
<evidence type="ECO:0000313" key="8">
    <source>
        <dbReference type="Proteomes" id="UP000095657"/>
    </source>
</evidence>
<dbReference type="EMBL" id="CP103166">
    <property type="protein sequence ID" value="UVQ97675.1"/>
    <property type="molecule type" value="Genomic_DNA"/>
</dbReference>
<dbReference type="InterPro" id="IPR015421">
    <property type="entry name" value="PyrdxlP-dep_Trfase_major"/>
</dbReference>
<dbReference type="InterPro" id="IPR050106">
    <property type="entry name" value="HistidinolP_aminotransfase"/>
</dbReference>
<dbReference type="Proteomes" id="UP000095657">
    <property type="component" value="Unassembled WGS sequence"/>
</dbReference>
<proteinExistence type="inferred from homology"/>
<dbReference type="Gene3D" id="3.90.1150.10">
    <property type="entry name" value="Aspartate Aminotransferase, domain 1"/>
    <property type="match status" value="1"/>
</dbReference>
<dbReference type="GO" id="GO:0030170">
    <property type="term" value="F:pyridoxal phosphate binding"/>
    <property type="evidence" value="ECO:0007669"/>
    <property type="project" value="InterPro"/>
</dbReference>
<evidence type="ECO:0000259" key="5">
    <source>
        <dbReference type="Pfam" id="PF00155"/>
    </source>
</evidence>
<dbReference type="Gene3D" id="3.40.640.10">
    <property type="entry name" value="Type I PLP-dependent aspartate aminotransferase-like (Major domain)"/>
    <property type="match status" value="1"/>
</dbReference>
<dbReference type="InterPro" id="IPR015424">
    <property type="entry name" value="PyrdxlP-dep_Trfase"/>
</dbReference>
<dbReference type="EMBL" id="CZAI01000001">
    <property type="protein sequence ID" value="CUO65117.1"/>
    <property type="molecule type" value="Genomic_DNA"/>
</dbReference>
<dbReference type="PANTHER" id="PTHR43643:SF3">
    <property type="entry name" value="HISTIDINOL-PHOSPHATE AMINOTRANSFERASE"/>
    <property type="match status" value="1"/>
</dbReference>
<dbReference type="STRING" id="47678.ERS852494_00420"/>
<feature type="domain" description="Aminotransferase class I/classII large" evidence="5">
    <location>
        <begin position="9"/>
        <end position="344"/>
    </location>
</feature>
<evidence type="ECO:0000256" key="4">
    <source>
        <dbReference type="ARBA" id="ARBA00022898"/>
    </source>
</evidence>
<name>A0A174GV59_9BACE</name>
<organism evidence="6 8">
    <name type="scientific">Bacteroides caccae</name>
    <dbReference type="NCBI Taxonomy" id="47678"/>
    <lineage>
        <taxon>Bacteria</taxon>
        <taxon>Pseudomonadati</taxon>
        <taxon>Bacteroidota</taxon>
        <taxon>Bacteroidia</taxon>
        <taxon>Bacteroidales</taxon>
        <taxon>Bacteroidaceae</taxon>
        <taxon>Bacteroides</taxon>
    </lineage>
</organism>
<dbReference type="RefSeq" id="WP_055170027.1">
    <property type="nucleotide sequence ID" value="NZ_CAXSLD010000017.1"/>
</dbReference>
<dbReference type="PANTHER" id="PTHR43643">
    <property type="entry name" value="HISTIDINOL-PHOSPHATE AMINOTRANSFERASE 2"/>
    <property type="match status" value="1"/>
</dbReference>
<reference evidence="6 8" key="1">
    <citation type="submission" date="2015-09" db="EMBL/GenBank/DDBJ databases">
        <authorList>
            <consortium name="Pathogen Informatics"/>
        </authorList>
    </citation>
    <scope>NUCLEOTIDE SEQUENCE [LARGE SCALE GENOMIC DNA]</scope>
    <source>
        <strain evidence="6 8">2789STDY5834880</strain>
    </source>
</reference>
<dbReference type="EC" id="2.6.1.9" evidence="6"/>
<dbReference type="InterPro" id="IPR015422">
    <property type="entry name" value="PyrdxlP-dep_Trfase_small"/>
</dbReference>
<dbReference type="Pfam" id="PF00155">
    <property type="entry name" value="Aminotran_1_2"/>
    <property type="match status" value="1"/>
</dbReference>
<sequence>MRQKDLNFLDRNEFNYSPSKEVVEALKNFDINKLCFYTRIYDEGKKSILSVFLSELYDIDETQVLLGYGGEDILKQAVHYFLTEEDGNKTMLIPKFSWWYYKSIADEVNGRTLQYPLYEDGNTFKYDFAAMKDMIQKENPKILLLASPNNPTGNGLTPEELDELLAEVPAKTKVLIDEAYASFVSTDTRYIKELVNKYPNLIISRTLSKFYGLPGLRMGFGFMSKELEKFSKYSNKYLGYNRISEDIAIAALKSDTHYRNIAKLMNEDRAHYEKEIGVLPGFKVYESVANFILIKYPITLKEALQKAFAEQSYKVKFMNEPDINTHLRITLGRPEQNRIVIDTIKEIASK</sequence>
<dbReference type="Proteomes" id="UP001060260">
    <property type="component" value="Chromosome"/>
</dbReference>
<evidence type="ECO:0000256" key="1">
    <source>
        <dbReference type="ARBA" id="ARBA00007970"/>
    </source>
</evidence>
<dbReference type="SUPFAM" id="SSF53383">
    <property type="entry name" value="PLP-dependent transferases"/>
    <property type="match status" value="1"/>
</dbReference>
<protein>
    <submittedName>
        <fullName evidence="7">Histidinol-phosphate aminotransferase family protein</fullName>
    </submittedName>
    <submittedName>
        <fullName evidence="6">Histidinol-phosphate/aromatic aminotransferase and cobyric acid decarboxylase</fullName>
        <ecNumber evidence="6">2.6.1.9</ecNumber>
    </submittedName>
</protein>